<evidence type="ECO:0000256" key="2">
    <source>
        <dbReference type="ARBA" id="ARBA00023125"/>
    </source>
</evidence>
<name>A0A7X2Z6W6_9BACL</name>
<keyword evidence="1" id="KW-0805">Transcription regulation</keyword>
<dbReference type="CDD" id="cd19977">
    <property type="entry name" value="PBP1_EndR-like"/>
    <property type="match status" value="1"/>
</dbReference>
<dbReference type="InterPro" id="IPR010982">
    <property type="entry name" value="Lambda_DNA-bd_dom_sf"/>
</dbReference>
<evidence type="ECO:0000313" key="7">
    <source>
        <dbReference type="Proteomes" id="UP000450917"/>
    </source>
</evidence>
<dbReference type="EMBL" id="WNZX01000001">
    <property type="protein sequence ID" value="MUG69393.1"/>
    <property type="molecule type" value="Genomic_DNA"/>
</dbReference>
<protein>
    <submittedName>
        <fullName evidence="6">LacI family DNA-binding transcriptional regulator</fullName>
    </submittedName>
</protein>
<dbReference type="SUPFAM" id="SSF47413">
    <property type="entry name" value="lambda repressor-like DNA-binding domains"/>
    <property type="match status" value="1"/>
</dbReference>
<dbReference type="GO" id="GO:0003700">
    <property type="term" value="F:DNA-binding transcription factor activity"/>
    <property type="evidence" value="ECO:0007669"/>
    <property type="project" value="TreeGrafter"/>
</dbReference>
<dbReference type="Gene3D" id="3.40.50.2300">
    <property type="match status" value="2"/>
</dbReference>
<evidence type="ECO:0000256" key="3">
    <source>
        <dbReference type="ARBA" id="ARBA00023163"/>
    </source>
</evidence>
<dbReference type="Pfam" id="PF13377">
    <property type="entry name" value="Peripla_BP_3"/>
    <property type="match status" value="1"/>
</dbReference>
<sequence length="336" mass="37810">MRITIDDVAKQAGVSKTTVSRILNGNYSQTTEETKERVQKIIRELNYHPNPMARGLKQMRTNIIGIVLSNLNNPFWSKVLEGVEDTCRLSGYSLMICNSNEDSYREAELIEGFRMRQVDGIIVNPTANNKALFEEMTNNKYPLTFINRRIEGIDVVDSVVVNNINGARMAVDHFVQLGKRNIVTFVYQPHGVSTWQDRVTGFKEALSEHGIAVHDRVIEVKNEVGRVKEAVIEYFKSSSAADAVFSTSSMMTLEILEGFKELNIKVPDDVALIGYDETVWAKHLNPPLTTIKQPAYEMGAIAAKNMIKKITSKTKKRPKTVVLEPELIVRHSCGSH</sequence>
<evidence type="ECO:0000313" key="6">
    <source>
        <dbReference type="EMBL" id="MUG69393.1"/>
    </source>
</evidence>
<dbReference type="PROSITE" id="PS00356">
    <property type="entry name" value="HTH_LACI_1"/>
    <property type="match status" value="1"/>
</dbReference>
<dbReference type="AlphaFoldDB" id="A0A7X2Z6W6"/>
<keyword evidence="2 6" id="KW-0238">DNA-binding</keyword>
<dbReference type="InterPro" id="IPR001387">
    <property type="entry name" value="Cro/C1-type_HTH"/>
</dbReference>
<dbReference type="PANTHER" id="PTHR30146:SF154">
    <property type="entry name" value="TRANSCRIPTION REGULATOR, MEMBER OF GALR FAMILY"/>
    <property type="match status" value="1"/>
</dbReference>
<evidence type="ECO:0000259" key="5">
    <source>
        <dbReference type="PROSITE" id="PS50943"/>
    </source>
</evidence>
<dbReference type="PROSITE" id="PS50943">
    <property type="entry name" value="HTH_CROC1"/>
    <property type="match status" value="1"/>
</dbReference>
<dbReference type="InterPro" id="IPR046335">
    <property type="entry name" value="LacI/GalR-like_sensor"/>
</dbReference>
<dbReference type="PROSITE" id="PS50932">
    <property type="entry name" value="HTH_LACI_2"/>
    <property type="match status" value="1"/>
</dbReference>
<dbReference type="InterPro" id="IPR000843">
    <property type="entry name" value="HTH_LacI"/>
</dbReference>
<dbReference type="Proteomes" id="UP000450917">
    <property type="component" value="Unassembled WGS sequence"/>
</dbReference>
<evidence type="ECO:0000256" key="1">
    <source>
        <dbReference type="ARBA" id="ARBA00023015"/>
    </source>
</evidence>
<dbReference type="Pfam" id="PF00356">
    <property type="entry name" value="LacI"/>
    <property type="match status" value="1"/>
</dbReference>
<dbReference type="CDD" id="cd01392">
    <property type="entry name" value="HTH_LacI"/>
    <property type="match status" value="1"/>
</dbReference>
<accession>A0A7X2Z6W6</accession>
<feature type="domain" description="HTH cro/C1-type" evidence="5">
    <location>
        <begin position="3"/>
        <end position="32"/>
    </location>
</feature>
<evidence type="ECO:0000259" key="4">
    <source>
        <dbReference type="PROSITE" id="PS50932"/>
    </source>
</evidence>
<organism evidence="6 7">
    <name type="scientific">Paenibacillus validus</name>
    <dbReference type="NCBI Taxonomy" id="44253"/>
    <lineage>
        <taxon>Bacteria</taxon>
        <taxon>Bacillati</taxon>
        <taxon>Bacillota</taxon>
        <taxon>Bacilli</taxon>
        <taxon>Bacillales</taxon>
        <taxon>Paenibacillaceae</taxon>
        <taxon>Paenibacillus</taxon>
    </lineage>
</organism>
<gene>
    <name evidence="6" type="ORF">GNP93_01755</name>
</gene>
<dbReference type="RefSeq" id="WP_155613841.1">
    <property type="nucleotide sequence ID" value="NZ_WNZX01000001.1"/>
</dbReference>
<reference evidence="6 7" key="1">
    <citation type="submission" date="2019-11" db="EMBL/GenBank/DDBJ databases">
        <title>Draft genome sequences of five Paenibacillus species of dairy origin.</title>
        <authorList>
            <person name="Olajide A.M."/>
            <person name="Chen S."/>
            <person name="Lapointe G."/>
        </authorList>
    </citation>
    <scope>NUCLEOTIDE SEQUENCE [LARGE SCALE GENOMIC DNA]</scope>
    <source>
        <strain evidence="6 7">2CS3</strain>
    </source>
</reference>
<dbReference type="GO" id="GO:0000976">
    <property type="term" value="F:transcription cis-regulatory region binding"/>
    <property type="evidence" value="ECO:0007669"/>
    <property type="project" value="TreeGrafter"/>
</dbReference>
<keyword evidence="3" id="KW-0804">Transcription</keyword>
<comment type="caution">
    <text evidence="6">The sequence shown here is derived from an EMBL/GenBank/DDBJ whole genome shotgun (WGS) entry which is preliminary data.</text>
</comment>
<dbReference type="SUPFAM" id="SSF53822">
    <property type="entry name" value="Periplasmic binding protein-like I"/>
    <property type="match status" value="1"/>
</dbReference>
<proteinExistence type="predicted"/>
<dbReference type="Gene3D" id="1.10.260.40">
    <property type="entry name" value="lambda repressor-like DNA-binding domains"/>
    <property type="match status" value="1"/>
</dbReference>
<feature type="domain" description="HTH lacI-type" evidence="4">
    <location>
        <begin position="3"/>
        <end position="58"/>
    </location>
</feature>
<dbReference type="InterPro" id="IPR028082">
    <property type="entry name" value="Peripla_BP_I"/>
</dbReference>
<keyword evidence="7" id="KW-1185">Reference proteome</keyword>
<dbReference type="PRINTS" id="PR00036">
    <property type="entry name" value="HTHLACI"/>
</dbReference>
<dbReference type="PANTHER" id="PTHR30146">
    <property type="entry name" value="LACI-RELATED TRANSCRIPTIONAL REPRESSOR"/>
    <property type="match status" value="1"/>
</dbReference>
<dbReference type="SMART" id="SM00354">
    <property type="entry name" value="HTH_LACI"/>
    <property type="match status" value="1"/>
</dbReference>